<proteinExistence type="predicted"/>
<dbReference type="EMBL" id="BAAALM010000024">
    <property type="protein sequence ID" value="GAA1222000.1"/>
    <property type="molecule type" value="Genomic_DNA"/>
</dbReference>
<name>A0ABP4GGN6_9PSEU</name>
<protein>
    <submittedName>
        <fullName evidence="1">DUF503 domain-containing protein</fullName>
    </submittedName>
</protein>
<reference evidence="2" key="1">
    <citation type="journal article" date="2019" name="Int. J. Syst. Evol. Microbiol.">
        <title>The Global Catalogue of Microorganisms (GCM) 10K type strain sequencing project: providing services to taxonomists for standard genome sequencing and annotation.</title>
        <authorList>
            <consortium name="The Broad Institute Genomics Platform"/>
            <consortium name="The Broad Institute Genome Sequencing Center for Infectious Disease"/>
            <person name="Wu L."/>
            <person name="Ma J."/>
        </authorList>
    </citation>
    <scope>NUCLEOTIDE SEQUENCE [LARGE SCALE GENOMIC DNA]</scope>
    <source>
        <strain evidence="2">JCM 13022</strain>
    </source>
</reference>
<dbReference type="PANTHER" id="PTHR36441">
    <property type="entry name" value="HYPOTHETICAL CYTOSOLIC PROTEIN"/>
    <property type="match status" value="1"/>
</dbReference>
<sequence length="118" mass="12819">MGRGTAPPHRRGPFRWGGVAVFVGSLELDVLLGDVHSLKQKRSVVRPIVAELRRRFAVAVAEAGQRDLYRRATIGVAAVAADGAHVRDVLDACERFVAERPEVELLSAGRRVHGADDD</sequence>
<gene>
    <name evidence="1" type="ORF">GCM10009675_51090</name>
</gene>
<comment type="caution">
    <text evidence="1">The sequence shown here is derived from an EMBL/GenBank/DDBJ whole genome shotgun (WGS) entry which is preliminary data.</text>
</comment>
<dbReference type="Pfam" id="PF04456">
    <property type="entry name" value="DUF503"/>
    <property type="match status" value="1"/>
</dbReference>
<dbReference type="Gene3D" id="3.30.70.1120">
    <property type="entry name" value="TT1725-like"/>
    <property type="match status" value="1"/>
</dbReference>
<evidence type="ECO:0000313" key="2">
    <source>
        <dbReference type="Proteomes" id="UP001500467"/>
    </source>
</evidence>
<dbReference type="Proteomes" id="UP001500467">
    <property type="component" value="Unassembled WGS sequence"/>
</dbReference>
<accession>A0ABP4GGN6</accession>
<dbReference type="InterPro" id="IPR007546">
    <property type="entry name" value="DUF503"/>
</dbReference>
<dbReference type="PANTHER" id="PTHR36441:SF1">
    <property type="entry name" value="DUF503 DOMAIN-CONTAINING PROTEIN"/>
    <property type="match status" value="1"/>
</dbReference>
<dbReference type="InterPro" id="IPR036746">
    <property type="entry name" value="TT1725-like_sf"/>
</dbReference>
<dbReference type="SUPFAM" id="SSF103007">
    <property type="entry name" value="Hypothetical protein TT1725"/>
    <property type="match status" value="1"/>
</dbReference>
<keyword evidence="2" id="KW-1185">Reference proteome</keyword>
<evidence type="ECO:0000313" key="1">
    <source>
        <dbReference type="EMBL" id="GAA1222000.1"/>
    </source>
</evidence>
<organism evidence="1 2">
    <name type="scientific">Prauserella alba</name>
    <dbReference type="NCBI Taxonomy" id="176898"/>
    <lineage>
        <taxon>Bacteria</taxon>
        <taxon>Bacillati</taxon>
        <taxon>Actinomycetota</taxon>
        <taxon>Actinomycetes</taxon>
        <taxon>Pseudonocardiales</taxon>
        <taxon>Pseudonocardiaceae</taxon>
        <taxon>Prauserella</taxon>
    </lineage>
</organism>